<feature type="domain" description="Response regulatory" evidence="3">
    <location>
        <begin position="5"/>
        <end position="121"/>
    </location>
</feature>
<dbReference type="RefSeq" id="WP_211307845.1">
    <property type="nucleotide sequence ID" value="NZ_QGTX01000001.1"/>
</dbReference>
<feature type="modified residue" description="4-aspartylphosphate" evidence="1">
    <location>
        <position position="56"/>
    </location>
</feature>
<dbReference type="Proteomes" id="UP000246661">
    <property type="component" value="Unassembled WGS sequence"/>
</dbReference>
<proteinExistence type="predicted"/>
<accession>A0A317QIM8</accession>
<dbReference type="PANTHER" id="PTHR45566:SF2">
    <property type="entry name" value="NARL SUBFAMILY"/>
    <property type="match status" value="1"/>
</dbReference>
<protein>
    <submittedName>
        <fullName evidence="4">Response regulator receiver domain-containing protein</fullName>
    </submittedName>
</protein>
<dbReference type="SUPFAM" id="SSF52172">
    <property type="entry name" value="CheY-like"/>
    <property type="match status" value="1"/>
</dbReference>
<evidence type="ECO:0000256" key="2">
    <source>
        <dbReference type="SAM" id="MobiDB-lite"/>
    </source>
</evidence>
<sequence length="141" mass="14582">MAQVRVLIVDDQAPFRRAAAAVVESTDPFVVVGTAESGESCLVAARTLQPDLVLMDVGLPGIDGMEATRRLATLARRPVVVLVSTHDEDEFGDGARSCGAVAYIKKSAFGPDRLAAAWALGSSGSTARSSTPPPGPSTSSR</sequence>
<dbReference type="InterPro" id="IPR058245">
    <property type="entry name" value="NreC/VraR/RcsB-like_REC"/>
</dbReference>
<dbReference type="CDD" id="cd17535">
    <property type="entry name" value="REC_NarL-like"/>
    <property type="match status" value="1"/>
</dbReference>
<feature type="compositionally biased region" description="Low complexity" evidence="2">
    <location>
        <begin position="121"/>
        <end position="130"/>
    </location>
</feature>
<dbReference type="InterPro" id="IPR001789">
    <property type="entry name" value="Sig_transdc_resp-reg_receiver"/>
</dbReference>
<organism evidence="4 5">
    <name type="scientific">Geodermatophilus normandii</name>
    <dbReference type="NCBI Taxonomy" id="1137989"/>
    <lineage>
        <taxon>Bacteria</taxon>
        <taxon>Bacillati</taxon>
        <taxon>Actinomycetota</taxon>
        <taxon>Actinomycetes</taxon>
        <taxon>Geodermatophilales</taxon>
        <taxon>Geodermatophilaceae</taxon>
        <taxon>Geodermatophilus</taxon>
    </lineage>
</organism>
<dbReference type="InterPro" id="IPR051015">
    <property type="entry name" value="EvgA-like"/>
</dbReference>
<dbReference type="PANTHER" id="PTHR45566">
    <property type="entry name" value="HTH-TYPE TRANSCRIPTIONAL REGULATOR YHJB-RELATED"/>
    <property type="match status" value="1"/>
</dbReference>
<evidence type="ECO:0000313" key="4">
    <source>
        <dbReference type="EMBL" id="PWW21460.1"/>
    </source>
</evidence>
<dbReference type="EMBL" id="QGTX01000001">
    <property type="protein sequence ID" value="PWW21460.1"/>
    <property type="molecule type" value="Genomic_DNA"/>
</dbReference>
<feature type="region of interest" description="Disordered" evidence="2">
    <location>
        <begin position="121"/>
        <end position="141"/>
    </location>
</feature>
<evidence type="ECO:0000259" key="3">
    <source>
        <dbReference type="PROSITE" id="PS50110"/>
    </source>
</evidence>
<dbReference type="SMART" id="SM00448">
    <property type="entry name" value="REC"/>
    <property type="match status" value="1"/>
</dbReference>
<comment type="caution">
    <text evidence="4">The sequence shown here is derived from an EMBL/GenBank/DDBJ whole genome shotgun (WGS) entry which is preliminary data.</text>
</comment>
<dbReference type="Pfam" id="PF00072">
    <property type="entry name" value="Response_reg"/>
    <property type="match status" value="1"/>
</dbReference>
<dbReference type="InterPro" id="IPR011006">
    <property type="entry name" value="CheY-like_superfamily"/>
</dbReference>
<dbReference type="GO" id="GO:0000160">
    <property type="term" value="P:phosphorelay signal transduction system"/>
    <property type="evidence" value="ECO:0007669"/>
    <property type="project" value="InterPro"/>
</dbReference>
<evidence type="ECO:0000256" key="1">
    <source>
        <dbReference type="PROSITE-ProRule" id="PRU00169"/>
    </source>
</evidence>
<dbReference type="AlphaFoldDB" id="A0A317QIM8"/>
<feature type="compositionally biased region" description="Pro residues" evidence="2">
    <location>
        <begin position="131"/>
        <end position="141"/>
    </location>
</feature>
<reference evidence="5" key="1">
    <citation type="submission" date="2018-05" db="EMBL/GenBank/DDBJ databases">
        <authorList>
            <person name="Klenk H.-P."/>
            <person name="Huntemann M."/>
            <person name="Clum A."/>
            <person name="Pillay M."/>
            <person name="Palaniappan K."/>
            <person name="Varghese N."/>
            <person name="Mikhailova N."/>
            <person name="Stamatis D."/>
            <person name="Reddy T."/>
            <person name="Daum C."/>
            <person name="Shapiro N."/>
            <person name="Ivanova N."/>
            <person name="Kyrpides N."/>
            <person name="Woyke T."/>
        </authorList>
    </citation>
    <scope>NUCLEOTIDE SEQUENCE [LARGE SCALE GENOMIC DNA]</scope>
    <source>
        <strain evidence="5">DSM 45417</strain>
    </source>
</reference>
<keyword evidence="5" id="KW-1185">Reference proteome</keyword>
<dbReference type="PROSITE" id="PS50110">
    <property type="entry name" value="RESPONSE_REGULATORY"/>
    <property type="match status" value="1"/>
</dbReference>
<keyword evidence="1" id="KW-0597">Phosphoprotein</keyword>
<dbReference type="Gene3D" id="3.40.50.2300">
    <property type="match status" value="1"/>
</dbReference>
<evidence type="ECO:0000313" key="5">
    <source>
        <dbReference type="Proteomes" id="UP000246661"/>
    </source>
</evidence>
<gene>
    <name evidence="4" type="ORF">JD79_00592</name>
</gene>
<name>A0A317QIM8_9ACTN</name>